<organism evidence="1 2">
    <name type="scientific">Photobacterium aquimaris</name>
    <dbReference type="NCBI Taxonomy" id="512643"/>
    <lineage>
        <taxon>Bacteria</taxon>
        <taxon>Pseudomonadati</taxon>
        <taxon>Pseudomonadota</taxon>
        <taxon>Gammaproteobacteria</taxon>
        <taxon>Vibrionales</taxon>
        <taxon>Vibrionaceae</taxon>
        <taxon>Photobacterium</taxon>
    </lineage>
</organism>
<reference evidence="1 2" key="1">
    <citation type="submission" date="2018-03" db="EMBL/GenBank/DDBJ databases">
        <title>Whole genome sequencing of Histamine producing bacteria.</title>
        <authorList>
            <person name="Butler K."/>
        </authorList>
    </citation>
    <scope>NUCLEOTIDE SEQUENCE [LARGE SCALE GENOMIC DNA]</scope>
    <source>
        <strain evidence="1 2">BS2</strain>
    </source>
</reference>
<accession>A0A2T3IEA1</accession>
<evidence type="ECO:0000313" key="2">
    <source>
        <dbReference type="Proteomes" id="UP000240254"/>
    </source>
</evidence>
<sequence>MPFLNIELSLKKLKNNQRFYKKMGTHYFYLAAVISVGNNCEEIKIYLQRVKLYKINIWQSYVPLHGKSK</sequence>
<protein>
    <submittedName>
        <fullName evidence="1">Uncharacterized protein</fullName>
    </submittedName>
</protein>
<dbReference type="EMBL" id="PYMK01000054">
    <property type="protein sequence ID" value="PSU20919.1"/>
    <property type="molecule type" value="Genomic_DNA"/>
</dbReference>
<evidence type="ECO:0000313" key="1">
    <source>
        <dbReference type="EMBL" id="PSU20919.1"/>
    </source>
</evidence>
<dbReference type="Proteomes" id="UP000240254">
    <property type="component" value="Unassembled WGS sequence"/>
</dbReference>
<dbReference type="AlphaFoldDB" id="A0A2T3IEA1"/>
<gene>
    <name evidence="1" type="ORF">CTM88_20870</name>
</gene>
<proteinExistence type="predicted"/>
<comment type="caution">
    <text evidence="1">The sequence shown here is derived from an EMBL/GenBank/DDBJ whole genome shotgun (WGS) entry which is preliminary data.</text>
</comment>
<name>A0A2T3IEA1_9GAMM</name>